<reference evidence="2 3" key="1">
    <citation type="submission" date="2019-01" db="EMBL/GenBank/DDBJ databases">
        <title>Coherence of Microcystis species and biogeography revealed through population genomics.</title>
        <authorList>
            <person name="Perez-Carrascal O.M."/>
            <person name="Terrat Y."/>
            <person name="Giani A."/>
            <person name="Fortin N."/>
            <person name="Tromas N."/>
            <person name="Shapiro B.J."/>
        </authorList>
    </citation>
    <scope>NUCLEOTIDE SEQUENCE [LARGE SCALE GENOMIC DNA]</scope>
    <source>
        <strain evidence="2">Mf_WU_F_19750830_S460</strain>
    </source>
</reference>
<feature type="domain" description="HicB-like antitoxin of toxin-antitoxin system" evidence="1">
    <location>
        <begin position="20"/>
        <end position="53"/>
    </location>
</feature>
<evidence type="ECO:0000313" key="2">
    <source>
        <dbReference type="EMBL" id="TRV27356.1"/>
    </source>
</evidence>
<dbReference type="EMBL" id="SFAN01000012">
    <property type="protein sequence ID" value="TRV27356.1"/>
    <property type="molecule type" value="Genomic_DNA"/>
</dbReference>
<dbReference type="Proteomes" id="UP000320730">
    <property type="component" value="Unassembled WGS sequence"/>
</dbReference>
<proteinExistence type="predicted"/>
<accession>A0A552M4H5</accession>
<comment type="caution">
    <text evidence="2">The sequence shown here is derived from an EMBL/GenBank/DDBJ whole genome shotgun (WGS) entry which is preliminary data.</text>
</comment>
<name>A0A552M4H5_9CHRO</name>
<dbReference type="InterPro" id="IPR035069">
    <property type="entry name" value="TTHA1013/TTHA0281-like"/>
</dbReference>
<organism evidence="2 3">
    <name type="scientific">Microcystis flos-aquae Mf_WU_F_19750830_S460</name>
    <dbReference type="NCBI Taxonomy" id="2486237"/>
    <lineage>
        <taxon>Bacteria</taxon>
        <taxon>Bacillati</taxon>
        <taxon>Cyanobacteriota</taxon>
        <taxon>Cyanophyceae</taxon>
        <taxon>Oscillatoriophycideae</taxon>
        <taxon>Chroococcales</taxon>
        <taxon>Microcystaceae</taxon>
        <taxon>Microcystis</taxon>
    </lineage>
</organism>
<protein>
    <submittedName>
        <fullName evidence="2">Type II toxin-antitoxin system HicB family antitoxin</fullName>
    </submittedName>
</protein>
<dbReference type="InterPro" id="IPR031807">
    <property type="entry name" value="HicB-like"/>
</dbReference>
<evidence type="ECO:0000313" key="3">
    <source>
        <dbReference type="Proteomes" id="UP000320730"/>
    </source>
</evidence>
<dbReference type="Pfam" id="PF15919">
    <property type="entry name" value="HicB_lk_antitox"/>
    <property type="match status" value="1"/>
</dbReference>
<dbReference type="SUPFAM" id="SSF143100">
    <property type="entry name" value="TTHA1013/TTHA0281-like"/>
    <property type="match status" value="1"/>
</dbReference>
<dbReference type="AlphaFoldDB" id="A0A552M4H5"/>
<sequence length="57" mass="6408">MSTSNKTKLESLEFYLGLKYPITIYPDDDGGYVSEIKDLPGCFTQGETLEETLISKQ</sequence>
<evidence type="ECO:0000259" key="1">
    <source>
        <dbReference type="Pfam" id="PF15919"/>
    </source>
</evidence>
<dbReference type="Gene3D" id="3.30.160.250">
    <property type="match status" value="1"/>
</dbReference>
<gene>
    <name evidence="2" type="ORF">EWV40_01115</name>
</gene>